<dbReference type="Gene3D" id="1.10.10.900">
    <property type="entry name" value="SBDS protein C-terminal domain, subdomain 1"/>
    <property type="match status" value="1"/>
</dbReference>
<dbReference type="Gene3D" id="3.30.1250.10">
    <property type="entry name" value="Ribosome maturation protein SBDS, N-terminal domain"/>
    <property type="match status" value="1"/>
</dbReference>
<gene>
    <name evidence="19" type="ORF">WJX84_007210</name>
</gene>
<dbReference type="InterPro" id="IPR036786">
    <property type="entry name" value="Ribosome_mat_SBDS_N_sf"/>
</dbReference>
<evidence type="ECO:0000256" key="4">
    <source>
        <dbReference type="ARBA" id="ARBA00004496"/>
    </source>
</evidence>
<dbReference type="SUPFAM" id="SSF109728">
    <property type="entry name" value="Hypothetical protein AF0491, middle domain"/>
    <property type="match status" value="1"/>
</dbReference>
<dbReference type="SUPFAM" id="SSF89895">
    <property type="entry name" value="FYSH domain"/>
    <property type="match status" value="1"/>
</dbReference>
<evidence type="ECO:0000256" key="6">
    <source>
        <dbReference type="ARBA" id="ARBA00010793"/>
    </source>
</evidence>
<dbReference type="InterPro" id="IPR019783">
    <property type="entry name" value="SDO1/SBDS_N"/>
</dbReference>
<dbReference type="GO" id="GO:0042256">
    <property type="term" value="P:cytosolic ribosome assembly"/>
    <property type="evidence" value="ECO:0007669"/>
    <property type="project" value="InterPro"/>
</dbReference>
<evidence type="ECO:0000256" key="7">
    <source>
        <dbReference type="ARBA" id="ARBA00022490"/>
    </source>
</evidence>
<dbReference type="PANTHER" id="PTHR31620">
    <property type="entry name" value="PROTEIN RETICULATA-RELATED 2, CHLOROPLASTIC-RELATED"/>
    <property type="match status" value="1"/>
</dbReference>
<dbReference type="InterPro" id="IPR018023">
    <property type="entry name" value="Ribosome_mat_SBDS_CS"/>
</dbReference>
<evidence type="ECO:0000256" key="15">
    <source>
        <dbReference type="ARBA" id="ARBA00023242"/>
    </source>
</evidence>
<evidence type="ECO:0000256" key="12">
    <source>
        <dbReference type="ARBA" id="ARBA00022946"/>
    </source>
</evidence>
<keyword evidence="10" id="KW-0934">Plastid</keyword>
<keyword evidence="9" id="KW-0150">Chloroplast</keyword>
<dbReference type="InterPro" id="IPR021825">
    <property type="entry name" value="RETICULATA-related"/>
</dbReference>
<evidence type="ECO:0000259" key="17">
    <source>
        <dbReference type="Pfam" id="PF01172"/>
    </source>
</evidence>
<dbReference type="Gene3D" id="3.30.70.240">
    <property type="match status" value="1"/>
</dbReference>
<comment type="similarity">
    <text evidence="6">Belongs to the RETICULATA family.</text>
</comment>
<dbReference type="InterPro" id="IPR018978">
    <property type="entry name" value="SDO1/SBDS_central"/>
</dbReference>
<dbReference type="Proteomes" id="UP001485043">
    <property type="component" value="Unassembled WGS sequence"/>
</dbReference>
<keyword evidence="20" id="KW-1185">Reference proteome</keyword>
<keyword evidence="15" id="KW-0539">Nucleus</keyword>
<dbReference type="GO" id="GO:0016020">
    <property type="term" value="C:membrane"/>
    <property type="evidence" value="ECO:0007669"/>
    <property type="project" value="UniProtKB-SubCell"/>
</dbReference>
<name>A0AAW1SLD4_9CHLO</name>
<organism evidence="19 20">
    <name type="scientific">Apatococcus fuscideae</name>
    <dbReference type="NCBI Taxonomy" id="2026836"/>
    <lineage>
        <taxon>Eukaryota</taxon>
        <taxon>Viridiplantae</taxon>
        <taxon>Chlorophyta</taxon>
        <taxon>core chlorophytes</taxon>
        <taxon>Trebouxiophyceae</taxon>
        <taxon>Chlorellales</taxon>
        <taxon>Chlorellaceae</taxon>
        <taxon>Apatococcus</taxon>
    </lineage>
</organism>
<comment type="subcellular location">
    <subcellularLocation>
        <location evidence="4">Cytoplasm</location>
    </subcellularLocation>
    <subcellularLocation>
        <location evidence="2">Membrane</location>
        <topology evidence="2">Multi-pass membrane protein</topology>
    </subcellularLocation>
    <subcellularLocation>
        <location evidence="1">Nucleus</location>
    </subcellularLocation>
    <subcellularLocation>
        <location evidence="3">Plastid</location>
        <location evidence="3">Chloroplast</location>
    </subcellularLocation>
</comment>
<evidence type="ECO:0000256" key="3">
    <source>
        <dbReference type="ARBA" id="ARBA00004229"/>
    </source>
</evidence>
<dbReference type="Pfam" id="PF11891">
    <property type="entry name" value="RETICULATA-like"/>
    <property type="match status" value="1"/>
</dbReference>
<feature type="domain" description="Ribosome maturation protein SDO1/SBDS N-terminal" evidence="17">
    <location>
        <begin position="16"/>
        <end position="102"/>
    </location>
</feature>
<keyword evidence="13" id="KW-1133">Transmembrane helix</keyword>
<keyword evidence="8" id="KW-0690">Ribosome biogenesis</keyword>
<evidence type="ECO:0008006" key="21">
    <source>
        <dbReference type="Google" id="ProtNLM"/>
    </source>
</evidence>
<dbReference type="Pfam" id="PF09377">
    <property type="entry name" value="SBDS_domain_II"/>
    <property type="match status" value="1"/>
</dbReference>
<dbReference type="InterPro" id="IPR002140">
    <property type="entry name" value="Sdo1/SBDS"/>
</dbReference>
<evidence type="ECO:0000256" key="11">
    <source>
        <dbReference type="ARBA" id="ARBA00022692"/>
    </source>
</evidence>
<evidence type="ECO:0000256" key="9">
    <source>
        <dbReference type="ARBA" id="ARBA00022528"/>
    </source>
</evidence>
<sequence length="642" mass="70426">MSQSVFQPVGQKRLTNVALVRLKKKGKRFEIACYKNKVVNWRNGVEKDIDEVLQTTTVFANVSKGILAKREDLLDVFGTDDESNICLRLLADGELQVSDKERDLEYGTLFRDVASVISEKCVNPENNRPYTLTMIERGLKDLGFAVDPKKNAKQQALEALPQLQSKIPIRRARMRLKILVNIANENDLHMLLRSEKANIEQTSFTGGQMTTICLAEPGCFRNMHSMVQNTRPSALAAACGFQPIQASATPQPSSAADKAGKAVLSVVYPRGDIASIPEDQIGTSRKARFSELDQLQPGWTVELKGRSDGGLADPTFYSPSGQQQQVTDLGTSPGRQPLKAEQRCQVAVQASSTPSSGCDELLGSASLSPEALPADMQVALQNGELPAGILSRYLELQSTWLGPLTQLRGFRERLLADPNFHVKVGIEVGIGICTKSSAEFGKRGELFWVELDFVLANVIMALIADFMLVWLPAPTVAFRPRDDGTKNALIRFFDSCPDNAFQRVPEGHAPYSIGQRAGAVGRNGLKLLAVGFAASLLGVGITNCLISARQVLDPSFVPLNPPQDVLKTSAAYASYMALSSNLRYQLIAGVVEQRGIERIFENNPRVTNVLSFVTRTGNTFLGSWWWIDYVRLLGFQKIAKGH</sequence>
<dbReference type="GO" id="GO:0005634">
    <property type="term" value="C:nucleus"/>
    <property type="evidence" value="ECO:0007669"/>
    <property type="project" value="UniProtKB-SubCell"/>
</dbReference>
<keyword evidence="7" id="KW-0963">Cytoplasm</keyword>
<protein>
    <recommendedName>
        <fullName evidence="21">Ribosome maturation protein SBDS</fullName>
    </recommendedName>
</protein>
<evidence type="ECO:0000256" key="16">
    <source>
        <dbReference type="SAM" id="MobiDB-lite"/>
    </source>
</evidence>
<evidence type="ECO:0000259" key="18">
    <source>
        <dbReference type="Pfam" id="PF09377"/>
    </source>
</evidence>
<evidence type="ECO:0000256" key="2">
    <source>
        <dbReference type="ARBA" id="ARBA00004141"/>
    </source>
</evidence>
<dbReference type="InterPro" id="IPR037188">
    <property type="entry name" value="Sdo1/SBDS_central_sf"/>
</dbReference>
<evidence type="ECO:0000256" key="8">
    <source>
        <dbReference type="ARBA" id="ARBA00022517"/>
    </source>
</evidence>
<keyword evidence="11" id="KW-0812">Transmembrane</keyword>
<evidence type="ECO:0000256" key="1">
    <source>
        <dbReference type="ARBA" id="ARBA00004123"/>
    </source>
</evidence>
<keyword evidence="12" id="KW-0809">Transit peptide</keyword>
<feature type="domain" description="Ribosome maturation protein SDO1/SBDS central" evidence="18">
    <location>
        <begin position="111"/>
        <end position="172"/>
    </location>
</feature>
<evidence type="ECO:0000313" key="20">
    <source>
        <dbReference type="Proteomes" id="UP001485043"/>
    </source>
</evidence>
<dbReference type="PROSITE" id="PS01267">
    <property type="entry name" value="UPF0023"/>
    <property type="match status" value="1"/>
</dbReference>
<proteinExistence type="inferred from homology"/>
<dbReference type="PANTHER" id="PTHR31620:SF8">
    <property type="entry name" value="PROTEIN RETICULATA-RELATED 4, CHLOROPLASTIC-LIKE"/>
    <property type="match status" value="1"/>
</dbReference>
<accession>A0AAW1SLD4</accession>
<feature type="compositionally biased region" description="Polar residues" evidence="16">
    <location>
        <begin position="317"/>
        <end position="334"/>
    </location>
</feature>
<dbReference type="GO" id="GO:0009507">
    <property type="term" value="C:chloroplast"/>
    <property type="evidence" value="ECO:0007669"/>
    <property type="project" value="UniProtKB-SubCell"/>
</dbReference>
<evidence type="ECO:0000256" key="5">
    <source>
        <dbReference type="ARBA" id="ARBA00007433"/>
    </source>
</evidence>
<dbReference type="FunFam" id="3.30.1250.10:FF:000001">
    <property type="entry name" value="SBDS, ribosome maturation factor"/>
    <property type="match status" value="1"/>
</dbReference>
<evidence type="ECO:0000256" key="10">
    <source>
        <dbReference type="ARBA" id="ARBA00022640"/>
    </source>
</evidence>
<keyword evidence="14" id="KW-0472">Membrane</keyword>
<comment type="similarity">
    <text evidence="5">Belongs to the SDO1/SBDS family.</text>
</comment>
<evidence type="ECO:0000256" key="13">
    <source>
        <dbReference type="ARBA" id="ARBA00022989"/>
    </source>
</evidence>
<reference evidence="19 20" key="1">
    <citation type="journal article" date="2024" name="Nat. Commun.">
        <title>Phylogenomics reveals the evolutionary origins of lichenization in chlorophyte algae.</title>
        <authorList>
            <person name="Puginier C."/>
            <person name="Libourel C."/>
            <person name="Otte J."/>
            <person name="Skaloud P."/>
            <person name="Haon M."/>
            <person name="Grisel S."/>
            <person name="Petersen M."/>
            <person name="Berrin J.G."/>
            <person name="Delaux P.M."/>
            <person name="Dal Grande F."/>
            <person name="Keller J."/>
        </authorList>
    </citation>
    <scope>NUCLEOTIDE SEQUENCE [LARGE SCALE GENOMIC DNA]</scope>
    <source>
        <strain evidence="19 20">SAG 2523</strain>
    </source>
</reference>
<dbReference type="NCBIfam" id="TIGR00291">
    <property type="entry name" value="RNA_SBDS"/>
    <property type="match status" value="1"/>
</dbReference>
<dbReference type="Pfam" id="PF01172">
    <property type="entry name" value="SBDS_N"/>
    <property type="match status" value="1"/>
</dbReference>
<evidence type="ECO:0000313" key="19">
    <source>
        <dbReference type="EMBL" id="KAK9846689.1"/>
    </source>
</evidence>
<evidence type="ECO:0000256" key="14">
    <source>
        <dbReference type="ARBA" id="ARBA00023136"/>
    </source>
</evidence>
<feature type="region of interest" description="Disordered" evidence="16">
    <location>
        <begin position="310"/>
        <end position="337"/>
    </location>
</feature>
<comment type="caution">
    <text evidence="19">The sequence shown here is derived from an EMBL/GenBank/DDBJ whole genome shotgun (WGS) entry which is preliminary data.</text>
</comment>
<dbReference type="EMBL" id="JALJOV010001538">
    <property type="protein sequence ID" value="KAK9846689.1"/>
    <property type="molecule type" value="Genomic_DNA"/>
</dbReference>
<dbReference type="AlphaFoldDB" id="A0AAW1SLD4"/>